<evidence type="ECO:0000313" key="2">
    <source>
        <dbReference type="EMBL" id="QEL16006.1"/>
    </source>
</evidence>
<dbReference type="RefSeq" id="WP_149110773.1">
    <property type="nucleotide sequence ID" value="NZ_CP042425.1"/>
</dbReference>
<feature type="transmembrane region" description="Helical" evidence="1">
    <location>
        <begin position="83"/>
        <end position="101"/>
    </location>
</feature>
<dbReference type="InterPro" id="IPR007404">
    <property type="entry name" value="YdjM-like"/>
</dbReference>
<evidence type="ECO:0000256" key="1">
    <source>
        <dbReference type="SAM" id="Phobius"/>
    </source>
</evidence>
<dbReference type="AlphaFoldDB" id="A0A5C1ADC7"/>
<feature type="transmembrane region" description="Helical" evidence="1">
    <location>
        <begin position="113"/>
        <end position="131"/>
    </location>
</feature>
<name>A0A5C1ADC7_9BACT</name>
<keyword evidence="1" id="KW-0472">Membrane</keyword>
<keyword evidence="2" id="KW-0378">Hydrolase</keyword>
<dbReference type="Pfam" id="PF04307">
    <property type="entry name" value="YdjM"/>
    <property type="match status" value="1"/>
</dbReference>
<keyword evidence="3" id="KW-1185">Reference proteome</keyword>
<sequence>MAGFRTHVGVAATLGVGYGFVMHKGMGCHWESGVLSATLTAVGGMLPDLDSDTGRPIREIFSLAAAVIPIVLMPRLTEMGLSSEGVLASLVLGYLFVRYGLSWLLNQLSVHRGMFHSVPAMLISGLVVYLGYHTDNQHLRVELAGGVMLGFLSHLVLDEIYSVDFNGVRLIVKKSSGSALKFFSPSLPATTVCYTILGALLYMAYTEWHSNAPAPAAQPVPFKMAYRT</sequence>
<keyword evidence="1" id="KW-1133">Transmembrane helix</keyword>
<dbReference type="GO" id="GO:0016787">
    <property type="term" value="F:hydrolase activity"/>
    <property type="evidence" value="ECO:0007669"/>
    <property type="project" value="UniProtKB-KW"/>
</dbReference>
<keyword evidence="1" id="KW-0812">Transmembrane</keyword>
<feature type="transmembrane region" description="Helical" evidence="1">
    <location>
        <begin position="182"/>
        <end position="205"/>
    </location>
</feature>
<proteinExistence type="predicted"/>
<protein>
    <submittedName>
        <fullName evidence="2">Metal-dependent hydrolase</fullName>
    </submittedName>
</protein>
<dbReference type="EMBL" id="CP042425">
    <property type="protein sequence ID" value="QEL16006.1"/>
    <property type="molecule type" value="Genomic_DNA"/>
</dbReference>
<gene>
    <name evidence="2" type="ORF">PX52LOC_02944</name>
</gene>
<evidence type="ECO:0000313" key="3">
    <source>
        <dbReference type="Proteomes" id="UP000324974"/>
    </source>
</evidence>
<dbReference type="KEGG" id="lrs:PX52LOC_02944"/>
<dbReference type="Proteomes" id="UP000324974">
    <property type="component" value="Chromosome"/>
</dbReference>
<reference evidence="3" key="1">
    <citation type="submission" date="2019-08" db="EMBL/GenBank/DDBJ databases">
        <title>Limnoglobus roseus gen. nov., sp. nov., a novel freshwater planctomycete with a giant genome from the family Gemmataceae.</title>
        <authorList>
            <person name="Kulichevskaya I.S."/>
            <person name="Naumoff D.G."/>
            <person name="Miroshnikov K."/>
            <person name="Ivanova A."/>
            <person name="Philippov D.A."/>
            <person name="Hakobyan A."/>
            <person name="Rijpstra I.C."/>
            <person name="Sinninghe Damste J.S."/>
            <person name="Liesack W."/>
            <person name="Dedysh S.N."/>
        </authorList>
    </citation>
    <scope>NUCLEOTIDE SEQUENCE [LARGE SCALE GENOMIC DNA]</scope>
    <source>
        <strain evidence="3">PX52</strain>
    </source>
</reference>
<dbReference type="OrthoDB" id="5295350at2"/>
<organism evidence="2 3">
    <name type="scientific">Limnoglobus roseus</name>
    <dbReference type="NCBI Taxonomy" id="2598579"/>
    <lineage>
        <taxon>Bacteria</taxon>
        <taxon>Pseudomonadati</taxon>
        <taxon>Planctomycetota</taxon>
        <taxon>Planctomycetia</taxon>
        <taxon>Gemmatales</taxon>
        <taxon>Gemmataceae</taxon>
        <taxon>Limnoglobus</taxon>
    </lineage>
</organism>
<accession>A0A5C1ADC7</accession>